<protein>
    <submittedName>
        <fullName evidence="2">Hypothetical_protein</fullName>
    </submittedName>
</protein>
<organism evidence="1">
    <name type="scientific">Hexamita inflata</name>
    <dbReference type="NCBI Taxonomy" id="28002"/>
    <lineage>
        <taxon>Eukaryota</taxon>
        <taxon>Metamonada</taxon>
        <taxon>Diplomonadida</taxon>
        <taxon>Hexamitidae</taxon>
        <taxon>Hexamitinae</taxon>
        <taxon>Hexamita</taxon>
    </lineage>
</organism>
<evidence type="ECO:0000313" key="3">
    <source>
        <dbReference type="Proteomes" id="UP001642409"/>
    </source>
</evidence>
<proteinExistence type="predicted"/>
<reference evidence="1" key="1">
    <citation type="submission" date="2023-06" db="EMBL/GenBank/DDBJ databases">
        <authorList>
            <person name="Kurt Z."/>
        </authorList>
    </citation>
    <scope>NUCLEOTIDE SEQUENCE</scope>
</reference>
<evidence type="ECO:0000313" key="2">
    <source>
        <dbReference type="EMBL" id="CAL6047205.1"/>
    </source>
</evidence>
<dbReference type="AlphaFoldDB" id="A0AA86UHZ0"/>
<sequence length="104" mass="12105">MSSKTGSVFVKNSLFSFKFETVQFSVIEHVLVVCQIVLQIFARIMQTNNTSNQNKQEIQNRSFEILKGLMRTQVYIYFTHLAKLKVFRRIKPSQIGIMCSKPQN</sequence>
<reference evidence="2 3" key="2">
    <citation type="submission" date="2024-07" db="EMBL/GenBank/DDBJ databases">
        <authorList>
            <person name="Akdeniz Z."/>
        </authorList>
    </citation>
    <scope>NUCLEOTIDE SEQUENCE [LARGE SCALE GENOMIC DNA]</scope>
</reference>
<keyword evidence="3" id="KW-1185">Reference proteome</keyword>
<comment type="caution">
    <text evidence="1">The sequence shown here is derived from an EMBL/GenBank/DDBJ whole genome shotgun (WGS) entry which is preliminary data.</text>
</comment>
<gene>
    <name evidence="2" type="ORF">HINF_LOCUS42098</name>
    <name evidence="1" type="ORF">HINF_LOCUS44129</name>
</gene>
<name>A0AA86UHZ0_9EUKA</name>
<evidence type="ECO:0000313" key="1">
    <source>
        <dbReference type="EMBL" id="CAI9956484.1"/>
    </source>
</evidence>
<dbReference type="EMBL" id="CATOUU010000873">
    <property type="protein sequence ID" value="CAI9956484.1"/>
    <property type="molecule type" value="Genomic_DNA"/>
</dbReference>
<dbReference type="EMBL" id="CAXDID020000170">
    <property type="protein sequence ID" value="CAL6047205.1"/>
    <property type="molecule type" value="Genomic_DNA"/>
</dbReference>
<dbReference type="Proteomes" id="UP001642409">
    <property type="component" value="Unassembled WGS sequence"/>
</dbReference>
<accession>A0AA86UHZ0</accession>